<organism evidence="8 9">
    <name type="scientific">Cupriavidus basilensis</name>
    <dbReference type="NCBI Taxonomy" id="68895"/>
    <lineage>
        <taxon>Bacteria</taxon>
        <taxon>Pseudomonadati</taxon>
        <taxon>Pseudomonadota</taxon>
        <taxon>Betaproteobacteria</taxon>
        <taxon>Burkholderiales</taxon>
        <taxon>Burkholderiaceae</taxon>
        <taxon>Cupriavidus</taxon>
    </lineage>
</organism>
<evidence type="ECO:0000256" key="1">
    <source>
        <dbReference type="ARBA" id="ARBA00001298"/>
    </source>
</evidence>
<comment type="subunit">
    <text evidence="7">Homodimer.</text>
</comment>
<dbReference type="GO" id="GO:0019305">
    <property type="term" value="P:dTDP-rhamnose biosynthetic process"/>
    <property type="evidence" value="ECO:0007669"/>
    <property type="project" value="UniProtKB-UniRule"/>
</dbReference>
<dbReference type="Gene3D" id="2.60.120.10">
    <property type="entry name" value="Jelly Rolls"/>
    <property type="match status" value="1"/>
</dbReference>
<protein>
    <recommendedName>
        <fullName evidence="4 7">dTDP-4-dehydrorhamnose 3,5-epimerase</fullName>
        <ecNumber evidence="3 7">5.1.3.13</ecNumber>
    </recommendedName>
    <alternativeName>
        <fullName evidence="7">Thymidine diphospho-4-keto-rhamnose 3,5-epimerase</fullName>
    </alternativeName>
</protein>
<evidence type="ECO:0000313" key="8">
    <source>
        <dbReference type="EMBL" id="AJG22171.1"/>
    </source>
</evidence>
<comment type="pathway">
    <text evidence="7">Carbohydrate biosynthesis; dTDP-L-rhamnose biosynthesis.</text>
</comment>
<dbReference type="RefSeq" id="WP_043353486.1">
    <property type="nucleotide sequence ID" value="NZ_CP010537.1"/>
</dbReference>
<feature type="active site" description="Proton donor" evidence="5">
    <location>
        <position position="132"/>
    </location>
</feature>
<proteinExistence type="inferred from homology"/>
<dbReference type="AlphaFoldDB" id="A0A0C4YNM6"/>
<dbReference type="PANTHER" id="PTHR21047">
    <property type="entry name" value="DTDP-6-DEOXY-D-GLUCOSE-3,5 EPIMERASE"/>
    <property type="match status" value="1"/>
</dbReference>
<evidence type="ECO:0000256" key="5">
    <source>
        <dbReference type="PIRSR" id="PIRSR600888-1"/>
    </source>
</evidence>
<feature type="site" description="Participates in a stacking interaction with the thymidine ring of dTDP-4-oxo-6-deoxyglucose" evidence="6">
    <location>
        <position position="138"/>
    </location>
</feature>
<accession>A0A0C4YNM6</accession>
<comment type="similarity">
    <text evidence="7">Belongs to the dTDP-4-dehydrorhamnose 3,5-epimerase family.</text>
</comment>
<dbReference type="EMBL" id="CP010537">
    <property type="protein sequence ID" value="AJG22171.1"/>
    <property type="molecule type" value="Genomic_DNA"/>
</dbReference>
<dbReference type="InterPro" id="IPR014710">
    <property type="entry name" value="RmlC-like_jellyroll"/>
</dbReference>
<dbReference type="PANTHER" id="PTHR21047:SF2">
    <property type="entry name" value="THYMIDINE DIPHOSPHO-4-KETO-RHAMNOSE 3,5-EPIMERASE"/>
    <property type="match status" value="1"/>
</dbReference>
<comment type="catalytic activity">
    <reaction evidence="1 7">
        <text>dTDP-4-dehydro-6-deoxy-alpha-D-glucose = dTDP-4-dehydro-beta-L-rhamnose</text>
        <dbReference type="Rhea" id="RHEA:16969"/>
        <dbReference type="ChEBI" id="CHEBI:57649"/>
        <dbReference type="ChEBI" id="CHEBI:62830"/>
        <dbReference type="EC" id="5.1.3.13"/>
    </reaction>
</comment>
<dbReference type="KEGG" id="cbw:RR42_s0578"/>
<dbReference type="EC" id="5.1.3.13" evidence="3 7"/>
<evidence type="ECO:0000256" key="4">
    <source>
        <dbReference type="ARBA" id="ARBA00019595"/>
    </source>
</evidence>
<sequence length="181" mass="20205">MMFTRTPIEGAWLVDPEPLADERGFFARTACVDAFADHGLNGRFVQQSISRNTRAGILRGMHLQYEPAGEDKLVRVTTGAIFDAILDLRPYSPSYRQWFSVELTAQNQRALYIPRGVAHGFQTLTDLSEVFYQMTVPFAPAHSGGVRWDDPEIGIAWPPCQNRLISAKDMALPSLTALSAY</sequence>
<dbReference type="GO" id="GO:0008830">
    <property type="term" value="F:dTDP-4-dehydrorhamnose 3,5-epimerase activity"/>
    <property type="evidence" value="ECO:0007669"/>
    <property type="project" value="UniProtKB-UniRule"/>
</dbReference>
<dbReference type="InterPro" id="IPR011051">
    <property type="entry name" value="RmlC_Cupin_sf"/>
</dbReference>
<evidence type="ECO:0000256" key="3">
    <source>
        <dbReference type="ARBA" id="ARBA00012098"/>
    </source>
</evidence>
<evidence type="ECO:0000256" key="6">
    <source>
        <dbReference type="PIRSR" id="PIRSR600888-3"/>
    </source>
</evidence>
<evidence type="ECO:0000313" key="9">
    <source>
        <dbReference type="Proteomes" id="UP000031843"/>
    </source>
</evidence>
<keyword evidence="9" id="KW-1185">Reference proteome</keyword>
<dbReference type="InterPro" id="IPR000888">
    <property type="entry name" value="RmlC-like"/>
</dbReference>
<reference evidence="8 9" key="1">
    <citation type="journal article" date="2015" name="Genome Announc.">
        <title>Complete Genome Sequence of Cupriavidus basilensis 4G11, Isolated from the Oak Ridge Field Research Center Site.</title>
        <authorList>
            <person name="Ray J."/>
            <person name="Waters R.J."/>
            <person name="Skerker J.M."/>
            <person name="Kuehl J.V."/>
            <person name="Price M.N."/>
            <person name="Huang J."/>
            <person name="Chakraborty R."/>
            <person name="Arkin A.P."/>
            <person name="Deutschbauer A."/>
        </authorList>
    </citation>
    <scope>NUCLEOTIDE SEQUENCE [LARGE SCALE GENOMIC DNA]</scope>
    <source>
        <strain evidence="8">4G11</strain>
    </source>
</reference>
<dbReference type="STRING" id="68895.RR42_s0578"/>
<gene>
    <name evidence="8" type="ORF">RR42_s0578</name>
</gene>
<dbReference type="SUPFAM" id="SSF51182">
    <property type="entry name" value="RmlC-like cupins"/>
    <property type="match status" value="1"/>
</dbReference>
<comment type="function">
    <text evidence="2 7">Catalyzes the epimerization of the C3' and C5'positions of dTDP-6-deoxy-D-xylo-4-hexulose, forming dTDP-6-deoxy-L-lyxo-4-hexulose.</text>
</comment>
<name>A0A0C4YNM6_9BURK</name>
<dbReference type="GO" id="GO:0005829">
    <property type="term" value="C:cytosol"/>
    <property type="evidence" value="ECO:0007669"/>
    <property type="project" value="TreeGrafter"/>
</dbReference>
<keyword evidence="7 8" id="KW-0413">Isomerase</keyword>
<evidence type="ECO:0000256" key="7">
    <source>
        <dbReference type="RuleBase" id="RU364069"/>
    </source>
</evidence>
<dbReference type="OrthoDB" id="9800680at2"/>
<dbReference type="Pfam" id="PF00908">
    <property type="entry name" value="dTDP_sugar_isom"/>
    <property type="match status" value="1"/>
</dbReference>
<dbReference type="Proteomes" id="UP000031843">
    <property type="component" value="Chromosome secondary"/>
</dbReference>
<dbReference type="UniPathway" id="UPA00124"/>
<evidence type="ECO:0000256" key="2">
    <source>
        <dbReference type="ARBA" id="ARBA00001997"/>
    </source>
</evidence>
<dbReference type="CDD" id="cd00438">
    <property type="entry name" value="cupin_RmlC"/>
    <property type="match status" value="1"/>
</dbReference>
<dbReference type="NCBIfam" id="TIGR01221">
    <property type="entry name" value="rmlC"/>
    <property type="match status" value="1"/>
</dbReference>
<feature type="active site" description="Proton acceptor" evidence="5">
    <location>
        <position position="62"/>
    </location>
</feature>
<dbReference type="GO" id="GO:0000271">
    <property type="term" value="P:polysaccharide biosynthetic process"/>
    <property type="evidence" value="ECO:0007669"/>
    <property type="project" value="TreeGrafter"/>
</dbReference>